<keyword evidence="2" id="KW-1185">Reference proteome</keyword>
<dbReference type="Proteomes" id="UP000054560">
    <property type="component" value="Unassembled WGS sequence"/>
</dbReference>
<feature type="non-terminal residue" evidence="1">
    <location>
        <position position="114"/>
    </location>
</feature>
<dbReference type="EMBL" id="KQ247696">
    <property type="protein sequence ID" value="KNC72028.1"/>
    <property type="molecule type" value="Genomic_DNA"/>
</dbReference>
<feature type="non-terminal residue" evidence="1">
    <location>
        <position position="1"/>
    </location>
</feature>
<organism evidence="1 2">
    <name type="scientific">Sphaeroforma arctica JP610</name>
    <dbReference type="NCBI Taxonomy" id="667725"/>
    <lineage>
        <taxon>Eukaryota</taxon>
        <taxon>Ichthyosporea</taxon>
        <taxon>Ichthyophonida</taxon>
        <taxon>Sphaeroforma</taxon>
    </lineage>
</organism>
<protein>
    <submittedName>
        <fullName evidence="1">Uncharacterized protein</fullName>
    </submittedName>
</protein>
<name>A0A0L0F7A3_9EUKA</name>
<dbReference type="RefSeq" id="XP_014145930.1">
    <property type="nucleotide sequence ID" value="XM_014290455.1"/>
</dbReference>
<dbReference type="AlphaFoldDB" id="A0A0L0F7A3"/>
<accession>A0A0L0F7A3</accession>
<dbReference type="GeneID" id="25915928"/>
<gene>
    <name evidence="1" type="ORF">SARC_15424</name>
</gene>
<evidence type="ECO:0000313" key="2">
    <source>
        <dbReference type="Proteomes" id="UP000054560"/>
    </source>
</evidence>
<proteinExistence type="predicted"/>
<reference evidence="1 2" key="1">
    <citation type="submission" date="2011-02" db="EMBL/GenBank/DDBJ databases">
        <title>The Genome Sequence of Sphaeroforma arctica JP610.</title>
        <authorList>
            <consortium name="The Broad Institute Genome Sequencing Platform"/>
            <person name="Russ C."/>
            <person name="Cuomo C."/>
            <person name="Young S.K."/>
            <person name="Zeng Q."/>
            <person name="Gargeya S."/>
            <person name="Alvarado L."/>
            <person name="Berlin A."/>
            <person name="Chapman S.B."/>
            <person name="Chen Z."/>
            <person name="Freedman E."/>
            <person name="Gellesch M."/>
            <person name="Goldberg J."/>
            <person name="Griggs A."/>
            <person name="Gujja S."/>
            <person name="Heilman E."/>
            <person name="Heiman D."/>
            <person name="Howarth C."/>
            <person name="Mehta T."/>
            <person name="Neiman D."/>
            <person name="Pearson M."/>
            <person name="Roberts A."/>
            <person name="Saif S."/>
            <person name="Shea T."/>
            <person name="Shenoy N."/>
            <person name="Sisk P."/>
            <person name="Stolte C."/>
            <person name="Sykes S."/>
            <person name="White J."/>
            <person name="Yandava C."/>
            <person name="Burger G."/>
            <person name="Gray M.W."/>
            <person name="Holland P.W.H."/>
            <person name="King N."/>
            <person name="Lang F.B.F."/>
            <person name="Roger A.J."/>
            <person name="Ruiz-Trillo I."/>
            <person name="Haas B."/>
            <person name="Nusbaum C."/>
            <person name="Birren B."/>
        </authorList>
    </citation>
    <scope>NUCLEOTIDE SEQUENCE [LARGE SCALE GENOMIC DNA]</scope>
    <source>
        <strain evidence="1 2">JP610</strain>
    </source>
</reference>
<sequence>WSAGNVPSEDGSNSVRNAIVNALCAWGELLFHRLDLSTEIPRSSADFHSDKSGMRVDNSIEESRKRTGFVNVENGTAEEGGFVLPSKNGRQVECGMLRDCLADPMATYDRLAKI</sequence>
<evidence type="ECO:0000313" key="1">
    <source>
        <dbReference type="EMBL" id="KNC72028.1"/>
    </source>
</evidence>